<feature type="domain" description="NAD-dependent epimerase/dehydratase" evidence="2">
    <location>
        <begin position="8"/>
        <end position="117"/>
    </location>
</feature>
<name>A0ABP8NPD0_9BACT</name>
<reference evidence="4" key="1">
    <citation type="journal article" date="2019" name="Int. J. Syst. Evol. Microbiol.">
        <title>The Global Catalogue of Microorganisms (GCM) 10K type strain sequencing project: providing services to taxonomists for standard genome sequencing and annotation.</title>
        <authorList>
            <consortium name="The Broad Institute Genomics Platform"/>
            <consortium name="The Broad Institute Genome Sequencing Center for Infectious Disease"/>
            <person name="Wu L."/>
            <person name="Ma J."/>
        </authorList>
    </citation>
    <scope>NUCLEOTIDE SEQUENCE [LARGE SCALE GENOMIC DNA]</scope>
    <source>
        <strain evidence="4">JCM 32105</strain>
    </source>
</reference>
<dbReference type="PANTHER" id="PTHR14097:SF8">
    <property type="entry name" value="NAD(P)-BINDING DOMAIN-CONTAINING PROTEIN"/>
    <property type="match status" value="1"/>
</dbReference>
<evidence type="ECO:0000313" key="4">
    <source>
        <dbReference type="Proteomes" id="UP001500067"/>
    </source>
</evidence>
<dbReference type="Gene3D" id="3.40.50.720">
    <property type="entry name" value="NAD(P)-binding Rossmann-like Domain"/>
    <property type="match status" value="1"/>
</dbReference>
<evidence type="ECO:0000256" key="1">
    <source>
        <dbReference type="ARBA" id="ARBA00004370"/>
    </source>
</evidence>
<dbReference type="RefSeq" id="WP_345084517.1">
    <property type="nucleotide sequence ID" value="NZ_BAABFA010000023.1"/>
</dbReference>
<sequence length="222" mass="24850">MNKNALRIIITGATGMVGEGVLHECLNHPDVAAVLVINRKSIGLSHPKLREVIHPDLYDLSAIEQHLSGYDACYFCLGISSVGISKEEYYKITHTLTMHVGETLCRLNKDMVFCYVSGAGTDSTEQGRSNWARVKGKTENDLMKLPFRKAYAFRPGFIKPTPGLTRTHSFYKYINWLFPIGRAIAPGGFCTMRELGLAMIHITQRGYERDVIEGKDIIQLAQ</sequence>
<dbReference type="SUPFAM" id="SSF51735">
    <property type="entry name" value="NAD(P)-binding Rossmann-fold domains"/>
    <property type="match status" value="1"/>
</dbReference>
<evidence type="ECO:0000259" key="2">
    <source>
        <dbReference type="Pfam" id="PF01370"/>
    </source>
</evidence>
<organism evidence="3 4">
    <name type="scientific">Nemorincola caseinilytica</name>
    <dbReference type="NCBI Taxonomy" id="2054315"/>
    <lineage>
        <taxon>Bacteria</taxon>
        <taxon>Pseudomonadati</taxon>
        <taxon>Bacteroidota</taxon>
        <taxon>Chitinophagia</taxon>
        <taxon>Chitinophagales</taxon>
        <taxon>Chitinophagaceae</taxon>
        <taxon>Nemorincola</taxon>
    </lineage>
</organism>
<comment type="subcellular location">
    <subcellularLocation>
        <location evidence="1">Membrane</location>
    </subcellularLocation>
</comment>
<comment type="caution">
    <text evidence="3">The sequence shown here is derived from an EMBL/GenBank/DDBJ whole genome shotgun (WGS) entry which is preliminary data.</text>
</comment>
<dbReference type="Pfam" id="PF01370">
    <property type="entry name" value="Epimerase"/>
    <property type="match status" value="1"/>
</dbReference>
<keyword evidence="4" id="KW-1185">Reference proteome</keyword>
<proteinExistence type="predicted"/>
<accession>A0ABP8NPD0</accession>
<dbReference type="PANTHER" id="PTHR14097">
    <property type="entry name" value="OXIDOREDUCTASE HTATIP2"/>
    <property type="match status" value="1"/>
</dbReference>
<gene>
    <name evidence="3" type="ORF">GCM10023093_28270</name>
</gene>
<dbReference type="InterPro" id="IPR036291">
    <property type="entry name" value="NAD(P)-bd_dom_sf"/>
</dbReference>
<protein>
    <submittedName>
        <fullName evidence="3">Epimerase</fullName>
    </submittedName>
</protein>
<dbReference type="Proteomes" id="UP001500067">
    <property type="component" value="Unassembled WGS sequence"/>
</dbReference>
<evidence type="ECO:0000313" key="3">
    <source>
        <dbReference type="EMBL" id="GAA4469221.1"/>
    </source>
</evidence>
<dbReference type="EMBL" id="BAABFA010000023">
    <property type="protein sequence ID" value="GAA4469221.1"/>
    <property type="molecule type" value="Genomic_DNA"/>
</dbReference>
<dbReference type="InterPro" id="IPR001509">
    <property type="entry name" value="Epimerase_deHydtase"/>
</dbReference>